<dbReference type="EMBL" id="JACIJR010000006">
    <property type="protein sequence ID" value="MBB5730074.1"/>
    <property type="molecule type" value="Genomic_DNA"/>
</dbReference>
<dbReference type="Proteomes" id="UP000546701">
    <property type="component" value="Unassembled WGS sequence"/>
</dbReference>
<accession>A0A7W9BUB4</accession>
<protein>
    <recommendedName>
        <fullName evidence="3">DUF3467 domain-containing protein</fullName>
    </recommendedName>
</protein>
<name>A0A7W9BUB4_9SPHN</name>
<gene>
    <name evidence="1" type="ORF">FHS99_002572</name>
</gene>
<keyword evidence="2" id="KW-1185">Reference proteome</keyword>
<sequence>MTEKVFAMFISAKASFPRPEPEAQPYPALIDNPFSPELFATGVAGFCNMGGAVQLTLDSLRCDHARANPVLERVVVGRVTLPIPVAQALVTALNAFLEQQGFSPTKAMAAGASFQ</sequence>
<dbReference type="RefSeq" id="WP_229673984.1">
    <property type="nucleotide sequence ID" value="NZ_BMJP01000004.1"/>
</dbReference>
<evidence type="ECO:0000313" key="2">
    <source>
        <dbReference type="Proteomes" id="UP000546701"/>
    </source>
</evidence>
<comment type="caution">
    <text evidence="1">The sequence shown here is derived from an EMBL/GenBank/DDBJ whole genome shotgun (WGS) entry which is preliminary data.</text>
</comment>
<reference evidence="1 2" key="1">
    <citation type="submission" date="2020-08" db="EMBL/GenBank/DDBJ databases">
        <title>Genomic Encyclopedia of Type Strains, Phase IV (KMG-IV): sequencing the most valuable type-strain genomes for metagenomic binning, comparative biology and taxonomic classification.</title>
        <authorList>
            <person name="Goeker M."/>
        </authorList>
    </citation>
    <scope>NUCLEOTIDE SEQUENCE [LARGE SCALE GENOMIC DNA]</scope>
    <source>
        <strain evidence="1 2">DSM 103336</strain>
    </source>
</reference>
<evidence type="ECO:0008006" key="3">
    <source>
        <dbReference type="Google" id="ProtNLM"/>
    </source>
</evidence>
<organism evidence="1 2">
    <name type="scientific">Sphingomonas prati</name>
    <dbReference type="NCBI Taxonomy" id="1843237"/>
    <lineage>
        <taxon>Bacteria</taxon>
        <taxon>Pseudomonadati</taxon>
        <taxon>Pseudomonadota</taxon>
        <taxon>Alphaproteobacteria</taxon>
        <taxon>Sphingomonadales</taxon>
        <taxon>Sphingomonadaceae</taxon>
        <taxon>Sphingomonas</taxon>
    </lineage>
</organism>
<proteinExistence type="predicted"/>
<evidence type="ECO:0000313" key="1">
    <source>
        <dbReference type="EMBL" id="MBB5730074.1"/>
    </source>
</evidence>
<dbReference type="AlphaFoldDB" id="A0A7W9BUB4"/>